<evidence type="ECO:0000313" key="2">
    <source>
        <dbReference type="EMBL" id="MUG69720.1"/>
    </source>
</evidence>
<accession>A0A7X2Z7E2</accession>
<dbReference type="AlphaFoldDB" id="A0A7X2Z7E2"/>
<gene>
    <name evidence="2" type="ORF">GNP93_03405</name>
</gene>
<reference evidence="2 3" key="1">
    <citation type="submission" date="2019-11" db="EMBL/GenBank/DDBJ databases">
        <title>Draft genome sequences of five Paenibacillus species of dairy origin.</title>
        <authorList>
            <person name="Olajide A.M."/>
            <person name="Chen S."/>
            <person name="Lapointe G."/>
        </authorList>
    </citation>
    <scope>NUCLEOTIDE SEQUENCE [LARGE SCALE GENOMIC DNA]</scope>
    <source>
        <strain evidence="2 3">2CS3</strain>
    </source>
</reference>
<dbReference type="Proteomes" id="UP000450917">
    <property type="component" value="Unassembled WGS sequence"/>
</dbReference>
<sequence>MFVIRFLAPRASIAFDAVGVAAMYGFGLCTARAVFDIVVKDTVMMTEVHKVFYDPVFLGSGAYLGVYALYIGWWTLFRRYRTEV</sequence>
<dbReference type="EMBL" id="WNZX01000002">
    <property type="protein sequence ID" value="MUG69720.1"/>
    <property type="molecule type" value="Genomic_DNA"/>
</dbReference>
<feature type="transmembrane region" description="Helical" evidence="1">
    <location>
        <begin position="12"/>
        <end position="35"/>
    </location>
</feature>
<comment type="caution">
    <text evidence="2">The sequence shown here is derived from an EMBL/GenBank/DDBJ whole genome shotgun (WGS) entry which is preliminary data.</text>
</comment>
<evidence type="ECO:0000256" key="1">
    <source>
        <dbReference type="SAM" id="Phobius"/>
    </source>
</evidence>
<name>A0A7X2Z7E2_9BACL</name>
<proteinExistence type="predicted"/>
<feature type="transmembrane region" description="Helical" evidence="1">
    <location>
        <begin position="55"/>
        <end position="77"/>
    </location>
</feature>
<keyword evidence="1" id="KW-0812">Transmembrane</keyword>
<protein>
    <submittedName>
        <fullName evidence="2">Uncharacterized protein</fullName>
    </submittedName>
</protein>
<keyword evidence="1" id="KW-1133">Transmembrane helix</keyword>
<keyword evidence="3" id="KW-1185">Reference proteome</keyword>
<evidence type="ECO:0000313" key="3">
    <source>
        <dbReference type="Proteomes" id="UP000450917"/>
    </source>
</evidence>
<keyword evidence="1" id="KW-0472">Membrane</keyword>
<organism evidence="2 3">
    <name type="scientific">Paenibacillus validus</name>
    <dbReference type="NCBI Taxonomy" id="44253"/>
    <lineage>
        <taxon>Bacteria</taxon>
        <taxon>Bacillati</taxon>
        <taxon>Bacillota</taxon>
        <taxon>Bacilli</taxon>
        <taxon>Bacillales</taxon>
        <taxon>Paenibacillaceae</taxon>
        <taxon>Paenibacillus</taxon>
    </lineage>
</organism>